<organism evidence="2 3">
    <name type="scientific">Hydnum rufescens UP504</name>
    <dbReference type="NCBI Taxonomy" id="1448309"/>
    <lineage>
        <taxon>Eukaryota</taxon>
        <taxon>Fungi</taxon>
        <taxon>Dikarya</taxon>
        <taxon>Basidiomycota</taxon>
        <taxon>Agaricomycotina</taxon>
        <taxon>Agaricomycetes</taxon>
        <taxon>Cantharellales</taxon>
        <taxon>Hydnaceae</taxon>
        <taxon>Hydnum</taxon>
    </lineage>
</organism>
<comment type="caution">
    <text evidence="2">The sequence shown here is derived from an EMBL/GenBank/DDBJ whole genome shotgun (WGS) entry which is preliminary data.</text>
</comment>
<reference evidence="2" key="1">
    <citation type="journal article" date="2020" name="Nat. Commun.">
        <title>Large-scale genome sequencing of mycorrhizal fungi provides insights into the early evolution of symbiotic traits.</title>
        <authorList>
            <person name="Miyauchi S."/>
            <person name="Kiss E."/>
            <person name="Kuo A."/>
            <person name="Drula E."/>
            <person name="Kohler A."/>
            <person name="Sanchez-Garcia M."/>
            <person name="Morin E."/>
            <person name="Andreopoulos B."/>
            <person name="Barry K.W."/>
            <person name="Bonito G."/>
            <person name="Buee M."/>
            <person name="Carver A."/>
            <person name="Chen C."/>
            <person name="Cichocki N."/>
            <person name="Clum A."/>
            <person name="Culley D."/>
            <person name="Crous P.W."/>
            <person name="Fauchery L."/>
            <person name="Girlanda M."/>
            <person name="Hayes R.D."/>
            <person name="Keri Z."/>
            <person name="LaButti K."/>
            <person name="Lipzen A."/>
            <person name="Lombard V."/>
            <person name="Magnuson J."/>
            <person name="Maillard F."/>
            <person name="Murat C."/>
            <person name="Nolan M."/>
            <person name="Ohm R.A."/>
            <person name="Pangilinan J."/>
            <person name="Pereira M.F."/>
            <person name="Perotto S."/>
            <person name="Peter M."/>
            <person name="Pfister S."/>
            <person name="Riley R."/>
            <person name="Sitrit Y."/>
            <person name="Stielow J.B."/>
            <person name="Szollosi G."/>
            <person name="Zifcakova L."/>
            <person name="Stursova M."/>
            <person name="Spatafora J.W."/>
            <person name="Tedersoo L."/>
            <person name="Vaario L.M."/>
            <person name="Yamada A."/>
            <person name="Yan M."/>
            <person name="Wang P."/>
            <person name="Xu J."/>
            <person name="Bruns T."/>
            <person name="Baldrian P."/>
            <person name="Vilgalys R."/>
            <person name="Dunand C."/>
            <person name="Henrissat B."/>
            <person name="Grigoriev I.V."/>
            <person name="Hibbett D."/>
            <person name="Nagy L.G."/>
            <person name="Martin F.M."/>
        </authorList>
    </citation>
    <scope>NUCLEOTIDE SEQUENCE</scope>
    <source>
        <strain evidence="2">UP504</strain>
    </source>
</reference>
<sequence>MLESTGICDPDGASIPAWTILGSALRNVAQDTADLYIHRSADPIPEYNNPNLFPGLFPTLYPLGIGGFEDVTWEIPISLQAQVNYYFDLKDHAFRHHCSFMFIALNIYQHHASHLHSALTVKKSNFDYIAQKLVSLSPELVQRVAKHIENEGKLSDLSPQEKTIMTLLKQVNTVSEKIPGSSASKLQVQNEIRAYMGYFGLPHLYLTLNPNASHSPIFQAMYGDDLVDLSLRYPQLVDAAQHAIRLAHDPVAGADFFDFSIENTFKHLLGWDHQKQKSTDSGGIFGKLQAYYGTAE</sequence>
<accession>A0A9P6DTS7</accession>
<dbReference type="Proteomes" id="UP000886523">
    <property type="component" value="Unassembled WGS sequence"/>
</dbReference>
<dbReference type="EMBL" id="MU129026">
    <property type="protein sequence ID" value="KAF9509890.1"/>
    <property type="molecule type" value="Genomic_DNA"/>
</dbReference>
<dbReference type="Pfam" id="PF14214">
    <property type="entry name" value="Helitron_like_N"/>
    <property type="match status" value="1"/>
</dbReference>
<proteinExistence type="predicted"/>
<keyword evidence="3" id="KW-1185">Reference proteome</keyword>
<protein>
    <recommendedName>
        <fullName evidence="1">Helitron helicase-like domain-containing protein</fullName>
    </recommendedName>
</protein>
<dbReference type="AlphaFoldDB" id="A0A9P6DTS7"/>
<dbReference type="OrthoDB" id="432234at2759"/>
<name>A0A9P6DTS7_9AGAM</name>
<evidence type="ECO:0000313" key="3">
    <source>
        <dbReference type="Proteomes" id="UP000886523"/>
    </source>
</evidence>
<gene>
    <name evidence="2" type="ORF">BS47DRAFT_1300867</name>
</gene>
<dbReference type="InterPro" id="IPR025476">
    <property type="entry name" value="Helitron_helicase-like"/>
</dbReference>
<evidence type="ECO:0000259" key="1">
    <source>
        <dbReference type="Pfam" id="PF14214"/>
    </source>
</evidence>
<feature type="domain" description="Helitron helicase-like" evidence="1">
    <location>
        <begin position="92"/>
        <end position="296"/>
    </location>
</feature>
<feature type="non-terminal residue" evidence="2">
    <location>
        <position position="296"/>
    </location>
</feature>
<evidence type="ECO:0000313" key="2">
    <source>
        <dbReference type="EMBL" id="KAF9509890.1"/>
    </source>
</evidence>